<dbReference type="GO" id="GO:0034355">
    <property type="term" value="P:NAD+ biosynthetic process via the salvage pathway"/>
    <property type="evidence" value="ECO:0007669"/>
    <property type="project" value="TreeGrafter"/>
</dbReference>
<keyword evidence="13" id="KW-0328">Glycosyltransferase</keyword>
<comment type="pathway">
    <text evidence="1 9">Cofactor biosynthesis; NAD(+) biosynthesis; nicotinate D-ribonucleotide from nicotinate: step 1/1.</text>
</comment>
<comment type="similarity">
    <text evidence="2 9">Belongs to the NAPRTase family.</text>
</comment>
<dbReference type="RefSeq" id="WP_145050400.1">
    <property type="nucleotide sequence ID" value="NZ_CP036433.1"/>
</dbReference>
<dbReference type="EC" id="6.3.4.21" evidence="3 9"/>
<dbReference type="FunFam" id="3.20.20.70:FF:000076">
    <property type="entry name" value="Nicotinate phosphoribosyltransferase"/>
    <property type="match status" value="1"/>
</dbReference>
<dbReference type="InterPro" id="IPR006405">
    <property type="entry name" value="Nic_PRibTrfase_pncB"/>
</dbReference>
<evidence type="ECO:0000256" key="3">
    <source>
        <dbReference type="ARBA" id="ARBA00013236"/>
    </source>
</evidence>
<gene>
    <name evidence="13" type="primary">pncB2</name>
    <name evidence="13" type="ORF">Pla8534_13030</name>
</gene>
<dbReference type="InterPro" id="IPR013785">
    <property type="entry name" value="Aldolase_TIM"/>
</dbReference>
<feature type="domain" description="Nicotinate phosphoribosyltransferase N-terminal" evidence="11">
    <location>
        <begin position="12"/>
        <end position="142"/>
    </location>
</feature>
<dbReference type="PANTHER" id="PTHR11098:SF1">
    <property type="entry name" value="NICOTINATE PHOSPHORIBOSYLTRANSFERASE"/>
    <property type="match status" value="1"/>
</dbReference>
<evidence type="ECO:0000313" key="13">
    <source>
        <dbReference type="EMBL" id="QDU93523.1"/>
    </source>
</evidence>
<evidence type="ECO:0000313" key="14">
    <source>
        <dbReference type="Proteomes" id="UP000317648"/>
    </source>
</evidence>
<evidence type="ECO:0000259" key="10">
    <source>
        <dbReference type="Pfam" id="PF04095"/>
    </source>
</evidence>
<dbReference type="PIRSF" id="PIRSF000484">
    <property type="entry name" value="NAPRT"/>
    <property type="match status" value="1"/>
</dbReference>
<dbReference type="NCBIfam" id="TIGR01513">
    <property type="entry name" value="NAPRTase_put"/>
    <property type="match status" value="1"/>
</dbReference>
<accession>A0A518DNY6</accession>
<dbReference type="GO" id="GO:0004516">
    <property type="term" value="F:nicotinate phosphoribosyltransferase activity"/>
    <property type="evidence" value="ECO:0007669"/>
    <property type="project" value="UniProtKB-UniRule"/>
</dbReference>
<evidence type="ECO:0000256" key="8">
    <source>
        <dbReference type="ARBA" id="ARBA00048668"/>
    </source>
</evidence>
<reference evidence="13 14" key="1">
    <citation type="submission" date="2019-02" db="EMBL/GenBank/DDBJ databases">
        <title>Deep-cultivation of Planctomycetes and their phenomic and genomic characterization uncovers novel biology.</title>
        <authorList>
            <person name="Wiegand S."/>
            <person name="Jogler M."/>
            <person name="Boedeker C."/>
            <person name="Pinto D."/>
            <person name="Vollmers J."/>
            <person name="Rivas-Marin E."/>
            <person name="Kohn T."/>
            <person name="Peeters S.H."/>
            <person name="Heuer A."/>
            <person name="Rast P."/>
            <person name="Oberbeckmann S."/>
            <person name="Bunk B."/>
            <person name="Jeske O."/>
            <person name="Meyerdierks A."/>
            <person name="Storesund J.E."/>
            <person name="Kallscheuer N."/>
            <person name="Luecker S."/>
            <person name="Lage O.M."/>
            <person name="Pohl T."/>
            <person name="Merkel B.J."/>
            <person name="Hornburger P."/>
            <person name="Mueller R.-W."/>
            <person name="Bruemmer F."/>
            <person name="Labrenz M."/>
            <person name="Spormann A.M."/>
            <person name="Op den Camp H."/>
            <person name="Overmann J."/>
            <person name="Amann R."/>
            <person name="Jetten M.S.M."/>
            <person name="Mascher T."/>
            <person name="Medema M.H."/>
            <person name="Devos D.P."/>
            <person name="Kaster A.-K."/>
            <person name="Ovreas L."/>
            <person name="Rohde M."/>
            <person name="Galperin M.Y."/>
            <person name="Jogler C."/>
        </authorList>
    </citation>
    <scope>NUCLEOTIDE SEQUENCE [LARGE SCALE GENOMIC DNA]</scope>
    <source>
        <strain evidence="13 14">Pla85_3_4</strain>
    </source>
</reference>
<keyword evidence="7 9" id="KW-0808">Transferase</keyword>
<dbReference type="InterPro" id="IPR036068">
    <property type="entry name" value="Nicotinate_pribotase-like_C"/>
</dbReference>
<sequence>MGNPVYRTSLALLTDLYQLTMAYGYHRTGAAEQEAVFHLTFRKSPFGGEYALACGLATAIDWLEDFHFAADDLEYLATLTGSDDKPLFDDHFLAMLGVLELACDIDAVPEGTVVFPHEPLIRVQGPLVHCQLLETALLNILNFQTLIATKAARVCHEAQGDPVLEFGLRRAQGIDGGLSASRAAFAGGCAATSNLLAGKLYDIPVKGTHAHSWVMTFDSELEAFAAYAGALPNNCVFLVDTYNTVDGVRHAIEIGLLLRKQGAEMVGVRLDSGDLAELSIQARKLLDEGGFPEARIVASNDLNEQLIRDLKQQGAQINVWGVGTQLATAYDQPALGGVYKLAAIREPGEDWRYKVKLSEQAIKISNPGVQQVRRYLKDGKFLGDSIYDEPTGIAEPPSILLGEPLPRTVTFDAADDSTDLLVPIFRQGKRVYHPPRLTEVRERARQQLAGLSPAVTRLFNPAPYPVGLERSLYELKASLVAAAREGQV</sequence>
<dbReference type="Gene3D" id="3.20.20.70">
    <property type="entry name" value="Aldolase class I"/>
    <property type="match status" value="1"/>
</dbReference>
<protein>
    <recommendedName>
        <fullName evidence="3 9">Nicotinate phosphoribosyltransferase</fullName>
        <ecNumber evidence="3 9">6.3.4.21</ecNumber>
    </recommendedName>
</protein>
<dbReference type="SUPFAM" id="SSF51690">
    <property type="entry name" value="Nicotinate/Quinolinate PRTase C-terminal domain-like"/>
    <property type="match status" value="1"/>
</dbReference>
<comment type="function">
    <text evidence="9">Catalyzes the first step in the biosynthesis of NAD from nicotinic acid, the ATP-dependent synthesis of beta-nicotinate D-ribonucleotide from nicotinate and 5-phospho-D-ribose 1-phosphate.</text>
</comment>
<evidence type="ECO:0000256" key="1">
    <source>
        <dbReference type="ARBA" id="ARBA00004952"/>
    </source>
</evidence>
<evidence type="ECO:0000256" key="7">
    <source>
        <dbReference type="ARBA" id="ARBA00022679"/>
    </source>
</evidence>
<comment type="catalytic activity">
    <reaction evidence="8 9">
        <text>5-phospho-alpha-D-ribose 1-diphosphate + nicotinate + ATP + H2O = nicotinate beta-D-ribonucleotide + ADP + phosphate + diphosphate</text>
        <dbReference type="Rhea" id="RHEA:36163"/>
        <dbReference type="ChEBI" id="CHEBI:15377"/>
        <dbReference type="ChEBI" id="CHEBI:30616"/>
        <dbReference type="ChEBI" id="CHEBI:32544"/>
        <dbReference type="ChEBI" id="CHEBI:33019"/>
        <dbReference type="ChEBI" id="CHEBI:43474"/>
        <dbReference type="ChEBI" id="CHEBI:57502"/>
        <dbReference type="ChEBI" id="CHEBI:58017"/>
        <dbReference type="ChEBI" id="CHEBI:456216"/>
        <dbReference type="EC" id="6.3.4.21"/>
    </reaction>
</comment>
<comment type="PTM">
    <text evidence="9">Transiently phosphorylated on a His residue during the reaction cycle. Phosphorylation strongly increases the affinity for substrates and increases the rate of nicotinate D-ribonucleotide production. Dephosphorylation regenerates the low-affinity form of the enzyme, leading to product release.</text>
</comment>
<evidence type="ECO:0000256" key="4">
    <source>
        <dbReference type="ARBA" id="ARBA00022553"/>
    </source>
</evidence>
<feature type="domain" description="Nicotinate phosphoribosyltransferase C-terminal" evidence="12">
    <location>
        <begin position="373"/>
        <end position="476"/>
    </location>
</feature>
<dbReference type="SUPFAM" id="SSF54675">
    <property type="entry name" value="Nicotinate/Quinolinate PRTase N-terminal domain-like"/>
    <property type="match status" value="1"/>
</dbReference>
<evidence type="ECO:0000259" key="12">
    <source>
        <dbReference type="Pfam" id="PF17956"/>
    </source>
</evidence>
<dbReference type="NCBIfam" id="NF009131">
    <property type="entry name" value="PRK12484.1"/>
    <property type="match status" value="1"/>
</dbReference>
<name>A0A518DNY6_9BACT</name>
<dbReference type="Pfam" id="PF17956">
    <property type="entry name" value="NAPRTase_C"/>
    <property type="match status" value="1"/>
</dbReference>
<dbReference type="Pfam" id="PF04095">
    <property type="entry name" value="NAPRTase"/>
    <property type="match status" value="1"/>
</dbReference>
<dbReference type="NCBIfam" id="NF006695">
    <property type="entry name" value="PRK09243.1-2"/>
    <property type="match status" value="1"/>
</dbReference>
<keyword evidence="14" id="KW-1185">Reference proteome</keyword>
<dbReference type="EMBL" id="CP036433">
    <property type="protein sequence ID" value="QDU93523.1"/>
    <property type="molecule type" value="Genomic_DNA"/>
</dbReference>
<dbReference type="CDD" id="cd01570">
    <property type="entry name" value="NAPRTase_A"/>
    <property type="match status" value="1"/>
</dbReference>
<keyword evidence="5 9" id="KW-0436">Ligase</keyword>
<dbReference type="GO" id="GO:0047280">
    <property type="term" value="F:nicotinamide phosphoribosyltransferase activity"/>
    <property type="evidence" value="ECO:0007669"/>
    <property type="project" value="UniProtKB-ARBA"/>
</dbReference>
<dbReference type="InterPro" id="IPR041525">
    <property type="entry name" value="N/Namide_PRibTrfase"/>
</dbReference>
<evidence type="ECO:0000256" key="5">
    <source>
        <dbReference type="ARBA" id="ARBA00022598"/>
    </source>
</evidence>
<keyword evidence="6 9" id="KW-0662">Pyridine nucleotide biosynthesis</keyword>
<evidence type="ECO:0000256" key="6">
    <source>
        <dbReference type="ARBA" id="ARBA00022642"/>
    </source>
</evidence>
<evidence type="ECO:0000259" key="11">
    <source>
        <dbReference type="Pfam" id="PF17767"/>
    </source>
</evidence>
<feature type="domain" description="Nicotinate/nicotinamide phosphoribosyltransferase" evidence="10">
    <location>
        <begin position="184"/>
        <end position="343"/>
    </location>
</feature>
<evidence type="ECO:0000256" key="2">
    <source>
        <dbReference type="ARBA" id="ARBA00010897"/>
    </source>
</evidence>
<evidence type="ECO:0000256" key="9">
    <source>
        <dbReference type="RuleBase" id="RU365100"/>
    </source>
</evidence>
<dbReference type="KEGG" id="lcre:Pla8534_13030"/>
<dbReference type="InterPro" id="IPR007229">
    <property type="entry name" value="Nic_PRibTrfase-Fam"/>
</dbReference>
<dbReference type="Proteomes" id="UP000317648">
    <property type="component" value="Chromosome"/>
</dbReference>
<dbReference type="AlphaFoldDB" id="A0A518DNY6"/>
<dbReference type="InterPro" id="IPR040727">
    <property type="entry name" value="NAPRTase_N"/>
</dbReference>
<dbReference type="GO" id="GO:0005829">
    <property type="term" value="C:cytosol"/>
    <property type="evidence" value="ECO:0007669"/>
    <property type="project" value="TreeGrafter"/>
</dbReference>
<organism evidence="13 14">
    <name type="scientific">Lignipirellula cremea</name>
    <dbReference type="NCBI Taxonomy" id="2528010"/>
    <lineage>
        <taxon>Bacteria</taxon>
        <taxon>Pseudomonadati</taxon>
        <taxon>Planctomycetota</taxon>
        <taxon>Planctomycetia</taxon>
        <taxon>Pirellulales</taxon>
        <taxon>Pirellulaceae</taxon>
        <taxon>Lignipirellula</taxon>
    </lineage>
</organism>
<dbReference type="Gene3D" id="3.20.140.10">
    <property type="entry name" value="nicotinate phosphoribosyltransferase"/>
    <property type="match status" value="1"/>
</dbReference>
<proteinExistence type="inferred from homology"/>
<dbReference type="InterPro" id="IPR041619">
    <property type="entry name" value="NAPRTase_C"/>
</dbReference>
<keyword evidence="4" id="KW-0597">Phosphoprotein</keyword>
<dbReference type="PANTHER" id="PTHR11098">
    <property type="entry name" value="NICOTINATE PHOSPHORIBOSYLTRANSFERASE"/>
    <property type="match status" value="1"/>
</dbReference>
<dbReference type="OrthoDB" id="9770610at2"/>
<dbReference type="Pfam" id="PF17767">
    <property type="entry name" value="NAPRTase_N"/>
    <property type="match status" value="1"/>
</dbReference>
<dbReference type="UniPathway" id="UPA00253">
    <property type="reaction ID" value="UER00457"/>
</dbReference>